<dbReference type="SUPFAM" id="SSF53756">
    <property type="entry name" value="UDP-Glycosyltransferase/glycogen phosphorylase"/>
    <property type="match status" value="1"/>
</dbReference>
<dbReference type="InterPro" id="IPR013234">
    <property type="entry name" value="PIGA_GPI_anchor_biosynthesis"/>
</dbReference>
<dbReference type="Gene3D" id="3.40.50.2000">
    <property type="entry name" value="Glycogen Phosphorylase B"/>
    <property type="match status" value="2"/>
</dbReference>
<evidence type="ECO:0000256" key="6">
    <source>
        <dbReference type="ARBA" id="ARBA00032160"/>
    </source>
</evidence>
<dbReference type="PANTHER" id="PTHR45871">
    <property type="entry name" value="N-ACETYLGLUCOSAMINYL-PHOSPHATIDYLINOSITOL BIOSYNTHETIC PROTEIN"/>
    <property type="match status" value="1"/>
</dbReference>
<keyword evidence="5" id="KW-0808">Transferase</keyword>
<evidence type="ECO:0000256" key="2">
    <source>
        <dbReference type="ARBA" id="ARBA00012420"/>
    </source>
</evidence>
<protein>
    <recommendedName>
        <fullName evidence="2">phosphatidylinositol N-acetylglucosaminyltransferase</fullName>
        <ecNumber evidence="2">2.4.1.198</ecNumber>
    </recommendedName>
    <alternativeName>
        <fullName evidence="6">GlcNAc-PI synthesis protein</fullName>
    </alternativeName>
</protein>
<keyword evidence="9" id="KW-1185">Reference proteome</keyword>
<evidence type="ECO:0000256" key="5">
    <source>
        <dbReference type="ARBA" id="ARBA00022679"/>
    </source>
</evidence>
<evidence type="ECO:0000256" key="1">
    <source>
        <dbReference type="ARBA" id="ARBA00004687"/>
    </source>
</evidence>
<proteinExistence type="predicted"/>
<evidence type="ECO:0000313" key="9">
    <source>
        <dbReference type="Proteomes" id="UP001465755"/>
    </source>
</evidence>
<keyword evidence="3" id="KW-0337">GPI-anchor biosynthesis</keyword>
<dbReference type="Proteomes" id="UP001465755">
    <property type="component" value="Unassembled WGS sequence"/>
</dbReference>
<dbReference type="GO" id="GO:0017176">
    <property type="term" value="F:phosphatidylinositol N-acetylglucosaminyltransferase activity"/>
    <property type="evidence" value="ECO:0007669"/>
    <property type="project" value="UniProtKB-EC"/>
</dbReference>
<dbReference type="EMBL" id="JALJOQ010000205">
    <property type="protein sequence ID" value="KAK9789584.1"/>
    <property type="molecule type" value="Genomic_DNA"/>
</dbReference>
<name>A0AAW1NQT8_9CHLO</name>
<dbReference type="GO" id="GO:0006506">
    <property type="term" value="P:GPI anchor biosynthetic process"/>
    <property type="evidence" value="ECO:0007669"/>
    <property type="project" value="UniProtKB-KW"/>
</dbReference>
<reference evidence="8 9" key="1">
    <citation type="journal article" date="2024" name="Nat. Commun.">
        <title>Phylogenomics reveals the evolutionary origins of lichenization in chlorophyte algae.</title>
        <authorList>
            <person name="Puginier C."/>
            <person name="Libourel C."/>
            <person name="Otte J."/>
            <person name="Skaloud P."/>
            <person name="Haon M."/>
            <person name="Grisel S."/>
            <person name="Petersen M."/>
            <person name="Berrin J.G."/>
            <person name="Delaux P.M."/>
            <person name="Dal Grande F."/>
            <person name="Keller J."/>
        </authorList>
    </citation>
    <scope>NUCLEOTIDE SEQUENCE [LARGE SCALE GENOMIC DNA]</scope>
    <source>
        <strain evidence="8 9">SAG 2036</strain>
    </source>
</reference>
<evidence type="ECO:0000256" key="4">
    <source>
        <dbReference type="ARBA" id="ARBA00022676"/>
    </source>
</evidence>
<evidence type="ECO:0000259" key="7">
    <source>
        <dbReference type="Pfam" id="PF08288"/>
    </source>
</evidence>
<gene>
    <name evidence="8" type="ORF">WJX73_008958</name>
</gene>
<keyword evidence="4" id="KW-0328">Glycosyltransferase</keyword>
<dbReference type="Pfam" id="PF08288">
    <property type="entry name" value="PIGA"/>
    <property type="match status" value="1"/>
</dbReference>
<dbReference type="AlphaFoldDB" id="A0AAW1NQT8"/>
<dbReference type="GO" id="GO:0000506">
    <property type="term" value="C:glycosylphosphatidylinositol-N-acetylglucosaminyltransferase (GPI-GnT) complex"/>
    <property type="evidence" value="ECO:0007669"/>
    <property type="project" value="TreeGrafter"/>
</dbReference>
<evidence type="ECO:0000313" key="8">
    <source>
        <dbReference type="EMBL" id="KAK9789584.1"/>
    </source>
</evidence>
<accession>A0AAW1NQT8</accession>
<dbReference type="FunFam" id="3.40.50.2000:FF:000026">
    <property type="entry name" value="Phosphatidylinositol N-acetylglucosaminyltransferase subunit A"/>
    <property type="match status" value="1"/>
</dbReference>
<organism evidence="8 9">
    <name type="scientific">Symbiochloris irregularis</name>
    <dbReference type="NCBI Taxonomy" id="706552"/>
    <lineage>
        <taxon>Eukaryota</taxon>
        <taxon>Viridiplantae</taxon>
        <taxon>Chlorophyta</taxon>
        <taxon>core chlorophytes</taxon>
        <taxon>Trebouxiophyceae</taxon>
        <taxon>Trebouxiales</taxon>
        <taxon>Trebouxiaceae</taxon>
        <taxon>Symbiochloris</taxon>
    </lineage>
</organism>
<comment type="pathway">
    <text evidence="1">Glycolipid biosynthesis; glycosylphosphatidylinositol-anchor biosynthesis.</text>
</comment>
<sequence length="386" mass="42369">MHHRILMVSDFFFPNIGGVETHIYNLSDCLTQRGHKVVILTHSYGKRVGVQWLSNGLKVYYMPSKPFYAEVTLPTIFGAFSILRRVLVRERITLVHAHQAFSTMALEAALHARTMGLTVVFTDHSLFGFAGLSSFLTNSLLKFTLADIHQVICVSRTAQQNTVRRACLPPKKAVVIPNAVNADVFTPDPCSRTAGRITVVAMSRMTYRKGIDLLAAVIPELCRRHAHLHFIIGGDGPKLQLLRDTVDRHSLCDRVQLLGAVAHRDVRSVLVKGDIFLNTSLTEAFCVAIIEAACAGLLVVSTRVGGVPEVLPESMLMLAEPQAADLVVAVEQAMQRLPSVDPFWQHAQVRAMPAASLGSAPDLLPATASCTIETRHKQEDVLGKEE</sequence>
<dbReference type="Pfam" id="PF13692">
    <property type="entry name" value="Glyco_trans_1_4"/>
    <property type="match status" value="1"/>
</dbReference>
<dbReference type="EC" id="2.4.1.198" evidence="2"/>
<evidence type="ECO:0000256" key="3">
    <source>
        <dbReference type="ARBA" id="ARBA00022502"/>
    </source>
</evidence>
<dbReference type="PANTHER" id="PTHR45871:SF1">
    <property type="entry name" value="PHOSPHATIDYLINOSITOL N-ACETYLGLUCOSAMINYLTRANSFERASE SUBUNIT A"/>
    <property type="match status" value="1"/>
</dbReference>
<comment type="caution">
    <text evidence="8">The sequence shown here is derived from an EMBL/GenBank/DDBJ whole genome shotgun (WGS) entry which is preliminary data.</text>
</comment>
<feature type="domain" description="PIGA GPI anchor biosynthesis" evidence="7">
    <location>
        <begin position="42"/>
        <end position="130"/>
    </location>
</feature>